<comment type="caution">
    <text evidence="1">The sequence shown here is derived from an EMBL/GenBank/DDBJ whole genome shotgun (WGS) entry which is preliminary data.</text>
</comment>
<proteinExistence type="predicted"/>
<protein>
    <submittedName>
        <fullName evidence="1">Uncharacterized protein</fullName>
    </submittedName>
</protein>
<organism evidence="1 2">
    <name type="scientific">Deinococcus soli</name>
    <name type="common">ex Cha et al. 2016</name>
    <dbReference type="NCBI Taxonomy" id="1309411"/>
    <lineage>
        <taxon>Bacteria</taxon>
        <taxon>Thermotogati</taxon>
        <taxon>Deinococcota</taxon>
        <taxon>Deinococci</taxon>
        <taxon>Deinococcales</taxon>
        <taxon>Deinococcaceae</taxon>
        <taxon>Deinococcus</taxon>
    </lineage>
</organism>
<accession>A0ACC6KMG0</accession>
<dbReference type="Proteomes" id="UP001252370">
    <property type="component" value="Unassembled WGS sequence"/>
</dbReference>
<name>A0ACC6KMG0_9DEIO</name>
<evidence type="ECO:0000313" key="2">
    <source>
        <dbReference type="Proteomes" id="UP001252370"/>
    </source>
</evidence>
<keyword evidence="2" id="KW-1185">Reference proteome</keyword>
<gene>
    <name evidence="1" type="ORF">J2Y01_004339</name>
</gene>
<dbReference type="EMBL" id="JAVDTP010000018">
    <property type="protein sequence ID" value="MDR6753814.1"/>
    <property type="molecule type" value="Genomic_DNA"/>
</dbReference>
<reference evidence="1" key="1">
    <citation type="submission" date="2023-07" db="EMBL/GenBank/DDBJ databases">
        <title>Sorghum-associated microbial communities from plants grown in Nebraska, USA.</title>
        <authorList>
            <person name="Schachtman D."/>
        </authorList>
    </citation>
    <scope>NUCLEOTIDE SEQUENCE</scope>
    <source>
        <strain evidence="1">BE73</strain>
    </source>
</reference>
<sequence length="123" mass="13317">MRTLLFPPAVLLLCAAAATTAPRPPATPPPNCVVQARLVGPRSVLGSYLLEIRVPDTCPLGQERLARIITNGGGRIPPIGYFRLSGAYSRKVTYWVFPGARVEDRAAPNDWNAVPLKGAPAWW</sequence>
<evidence type="ECO:0000313" key="1">
    <source>
        <dbReference type="EMBL" id="MDR6753814.1"/>
    </source>
</evidence>